<dbReference type="PANTHER" id="PTHR43179">
    <property type="entry name" value="RHAMNOSYLTRANSFERASE WBBL"/>
    <property type="match status" value="1"/>
</dbReference>
<keyword evidence="3" id="KW-0328">Glycosyltransferase</keyword>
<dbReference type="InterPro" id="IPR045699">
    <property type="entry name" value="GlfT2_C"/>
</dbReference>
<accession>A0ABQ2B7P1</accession>
<comment type="pathway">
    <text evidence="1">Cell wall biogenesis; cell wall polysaccharide biosynthesis.</text>
</comment>
<evidence type="ECO:0000256" key="1">
    <source>
        <dbReference type="ARBA" id="ARBA00004776"/>
    </source>
</evidence>
<evidence type="ECO:0000259" key="5">
    <source>
        <dbReference type="Pfam" id="PF17994"/>
    </source>
</evidence>
<dbReference type="EMBL" id="BMDG01000007">
    <property type="protein sequence ID" value="GGI08648.1"/>
    <property type="molecule type" value="Genomic_DNA"/>
</dbReference>
<dbReference type="Pfam" id="PF17994">
    <property type="entry name" value="Glft2_N"/>
    <property type="match status" value="1"/>
</dbReference>
<comment type="caution">
    <text evidence="7">The sequence shown here is derived from an EMBL/GenBank/DDBJ whole genome shotgun (WGS) entry which is preliminary data.</text>
</comment>
<keyword evidence="8" id="KW-1185">Reference proteome</keyword>
<keyword evidence="4 7" id="KW-0808">Transferase</keyword>
<evidence type="ECO:0000313" key="8">
    <source>
        <dbReference type="Proteomes" id="UP000632535"/>
    </source>
</evidence>
<name>A0ABQ2B7P1_9MICO</name>
<dbReference type="Pfam" id="PF19320">
    <property type="entry name" value="GlfT2_domain3"/>
    <property type="match status" value="1"/>
</dbReference>
<evidence type="ECO:0000256" key="2">
    <source>
        <dbReference type="ARBA" id="ARBA00006739"/>
    </source>
</evidence>
<evidence type="ECO:0000256" key="4">
    <source>
        <dbReference type="ARBA" id="ARBA00022679"/>
    </source>
</evidence>
<feature type="domain" description="Galactofuranosyltransferase-2 C-terminal" evidence="6">
    <location>
        <begin position="415"/>
        <end position="611"/>
    </location>
</feature>
<organism evidence="7 8">
    <name type="scientific">Isoptericola cucumis</name>
    <dbReference type="NCBI Taxonomy" id="1776856"/>
    <lineage>
        <taxon>Bacteria</taxon>
        <taxon>Bacillati</taxon>
        <taxon>Actinomycetota</taxon>
        <taxon>Actinomycetes</taxon>
        <taxon>Micrococcales</taxon>
        <taxon>Promicromonosporaceae</taxon>
        <taxon>Isoptericola</taxon>
    </lineage>
</organism>
<dbReference type="Gene3D" id="3.90.550.60">
    <property type="match status" value="1"/>
</dbReference>
<reference evidence="8" key="1">
    <citation type="journal article" date="2019" name="Int. J. Syst. Evol. Microbiol.">
        <title>The Global Catalogue of Microorganisms (GCM) 10K type strain sequencing project: providing services to taxonomists for standard genome sequencing and annotation.</title>
        <authorList>
            <consortium name="The Broad Institute Genomics Platform"/>
            <consortium name="The Broad Institute Genome Sequencing Center for Infectious Disease"/>
            <person name="Wu L."/>
            <person name="Ma J."/>
        </authorList>
    </citation>
    <scope>NUCLEOTIDE SEQUENCE [LARGE SCALE GENOMIC DNA]</scope>
    <source>
        <strain evidence="8">CCM 8653</strain>
    </source>
</reference>
<dbReference type="PANTHER" id="PTHR43179:SF12">
    <property type="entry name" value="GALACTOFURANOSYLTRANSFERASE GLFT2"/>
    <property type="match status" value="1"/>
</dbReference>
<evidence type="ECO:0000256" key="3">
    <source>
        <dbReference type="ARBA" id="ARBA00022676"/>
    </source>
</evidence>
<comment type="similarity">
    <text evidence="2">Belongs to the glycosyltransferase 2 family.</text>
</comment>
<feature type="domain" description="Galactofuranosyltransferase GlfT2 N-terminal" evidence="5">
    <location>
        <begin position="12"/>
        <end position="138"/>
    </location>
</feature>
<sequence>MHVAHVLSLPSAEDRRSLYLEGRGGKDDRAVVRTDGTLLVPADSSQGFATYFAAFPASYWVRWAGASVVRLELELSGAGTVRVLHSDAAGTAREVGRADVAARAAVDVPVDGAADGGWLWFEIDAQDDVVLHGARWLVDVAPRREGRVCLAITTVNKPDYCVATLRAIAAAPALREVVETVLVVDQGTRKVADEEGFAEVARELGAQLTVIDQGNLGGSGGFSRGMLETLDRPGCDAVMLMDDDVAVDPEALLRAVRFHRSVVDPVVVGGHMLDYNEPTVLHAFSEVVDQRHFMWGSPDREHERHDLATGPLRDTPWMHERADGQFNGWWMCLIPVTALRAVGLSMPFFLKWDDAEFCLRSGEAGFPTVSLPGAALWHVAWVDKDDTVEWQALLHTRNRVVTALLHAERPRGGALLRDLLATDLKMLLGMRYYPVELHVQALREVLSGPEKLHAELESTVTDARAVGARHPETVRHAAGEDVFDAAVAGPRAGGGRPKPATRGAQAAFAARSVLGTLRPVPAAARRRPAVALERTQATWWEVPHHDSVLVLAADERSGTWLRRDPATFWRLAAATLGAHLRVAVRWRSLARTWRNAAPGLTSTDAWRRTFGA</sequence>
<dbReference type="InterPro" id="IPR029044">
    <property type="entry name" value="Nucleotide-diphossugar_trans"/>
</dbReference>
<dbReference type="Proteomes" id="UP000632535">
    <property type="component" value="Unassembled WGS sequence"/>
</dbReference>
<dbReference type="GO" id="GO:0016740">
    <property type="term" value="F:transferase activity"/>
    <property type="evidence" value="ECO:0007669"/>
    <property type="project" value="UniProtKB-KW"/>
</dbReference>
<protein>
    <submittedName>
        <fullName evidence="7">Glycosyl transferase</fullName>
    </submittedName>
</protein>
<evidence type="ECO:0000313" key="7">
    <source>
        <dbReference type="EMBL" id="GGI08648.1"/>
    </source>
</evidence>
<proteinExistence type="inferred from homology"/>
<dbReference type="SUPFAM" id="SSF53448">
    <property type="entry name" value="Nucleotide-diphospho-sugar transferases"/>
    <property type="match status" value="1"/>
</dbReference>
<gene>
    <name evidence="7" type="ORF">GCM10007368_22210</name>
</gene>
<evidence type="ECO:0000259" key="6">
    <source>
        <dbReference type="Pfam" id="PF19320"/>
    </source>
</evidence>
<dbReference type="Pfam" id="PF13641">
    <property type="entry name" value="Glyco_tranf_2_3"/>
    <property type="match status" value="1"/>
</dbReference>
<dbReference type="InterPro" id="IPR040492">
    <property type="entry name" value="GlfT2_N"/>
</dbReference>